<dbReference type="Proteomes" id="UP001054837">
    <property type="component" value="Unassembled WGS sequence"/>
</dbReference>
<comment type="caution">
    <text evidence="1">The sequence shown here is derived from an EMBL/GenBank/DDBJ whole genome shotgun (WGS) entry which is preliminary data.</text>
</comment>
<gene>
    <name evidence="1" type="ORF">CDAR_86241</name>
</gene>
<organism evidence="1 2">
    <name type="scientific">Caerostris darwini</name>
    <dbReference type="NCBI Taxonomy" id="1538125"/>
    <lineage>
        <taxon>Eukaryota</taxon>
        <taxon>Metazoa</taxon>
        <taxon>Ecdysozoa</taxon>
        <taxon>Arthropoda</taxon>
        <taxon>Chelicerata</taxon>
        <taxon>Arachnida</taxon>
        <taxon>Araneae</taxon>
        <taxon>Araneomorphae</taxon>
        <taxon>Entelegynae</taxon>
        <taxon>Araneoidea</taxon>
        <taxon>Araneidae</taxon>
        <taxon>Caerostris</taxon>
    </lineage>
</organism>
<proteinExistence type="predicted"/>
<protein>
    <submittedName>
        <fullName evidence="1">Uncharacterized protein</fullName>
    </submittedName>
</protein>
<evidence type="ECO:0000313" key="1">
    <source>
        <dbReference type="EMBL" id="GIX85616.1"/>
    </source>
</evidence>
<sequence length="157" mass="17709">MNVGKQRVSWIIFKNQEMNVASTVAKTAAANNSPAATLPYFLFSSPLREKERKGREKLHRTLGAHFCPRPMILTQTHKEEKKNCLFSIPPAFPSNSSNRSQNSSCEQHSSSNLSLLPVLPFSSPLRERNKGREGRNFIALWEPTFVPVRCKGRGISR</sequence>
<keyword evidence="2" id="KW-1185">Reference proteome</keyword>
<name>A0AAV4NPK0_9ARAC</name>
<accession>A0AAV4NPK0</accession>
<reference evidence="1 2" key="1">
    <citation type="submission" date="2021-06" db="EMBL/GenBank/DDBJ databases">
        <title>Caerostris darwini draft genome.</title>
        <authorList>
            <person name="Kono N."/>
            <person name="Arakawa K."/>
        </authorList>
    </citation>
    <scope>NUCLEOTIDE SEQUENCE [LARGE SCALE GENOMIC DNA]</scope>
</reference>
<dbReference type="AlphaFoldDB" id="A0AAV4NPK0"/>
<evidence type="ECO:0000313" key="2">
    <source>
        <dbReference type="Proteomes" id="UP001054837"/>
    </source>
</evidence>
<dbReference type="EMBL" id="BPLQ01001808">
    <property type="protein sequence ID" value="GIX85616.1"/>
    <property type="molecule type" value="Genomic_DNA"/>
</dbReference>